<dbReference type="Gene3D" id="3.90.75.20">
    <property type="match status" value="1"/>
</dbReference>
<dbReference type="EMBL" id="JAAEAM010000063">
    <property type="protein sequence ID" value="NDV77071.1"/>
    <property type="molecule type" value="Genomic_DNA"/>
</dbReference>
<sequence length="236" mass="26292">MALIRLTGKYAVGEHECAIVDDDMLAYLSQWRWKAKPNGGENNVYAVRNTRENGRNVTIRMHRVVAGMGRDNPLDVDHDNHNSLDNRRINLIPSTRSANALNARRIDQTGVCIHCDSPVARTISACGSGNRMVCDSCKAHSQRAPKRSAVFFVRCKHCDVLFTARHGTREFCSDKCRCRSRAAAGYVQPSRLARREAAFIRRDADADAHQKCAGVLPQDFRTGGSEDSRISTSAEF</sequence>
<dbReference type="AlphaFoldDB" id="A0A6B2MQG8"/>
<dbReference type="RefSeq" id="WP_163126154.1">
    <property type="nucleotide sequence ID" value="NZ_JAAEAM010000063.1"/>
</dbReference>
<dbReference type="InterPro" id="IPR044925">
    <property type="entry name" value="His-Me_finger_sf"/>
</dbReference>
<protein>
    <recommendedName>
        <fullName evidence="2">HNH nuclease domain-containing protein</fullName>
    </recommendedName>
</protein>
<proteinExistence type="predicted"/>
<comment type="caution">
    <text evidence="1">The sequence shown here is derived from an EMBL/GenBank/DDBJ whole genome shotgun (WGS) entry which is preliminary data.</text>
</comment>
<evidence type="ECO:0000313" key="1">
    <source>
        <dbReference type="EMBL" id="NDV77071.1"/>
    </source>
</evidence>
<reference evidence="1" key="1">
    <citation type="submission" date="2019-11" db="EMBL/GenBank/DDBJ databases">
        <title>Burkholderia cenocepacia CF.</title>
        <authorList>
            <person name="Vianna E.F."/>
            <person name="Marques E.A."/>
            <person name="Albano R.M."/>
            <person name="Leao R.S."/>
        </authorList>
    </citation>
    <scope>NUCLEOTIDE SEQUENCE</scope>
    <source>
        <strain evidence="1">MS-2140</strain>
    </source>
</reference>
<dbReference type="SUPFAM" id="SSF54060">
    <property type="entry name" value="His-Me finger endonucleases"/>
    <property type="match status" value="1"/>
</dbReference>
<evidence type="ECO:0008006" key="2">
    <source>
        <dbReference type="Google" id="ProtNLM"/>
    </source>
</evidence>
<gene>
    <name evidence="1" type="ORF">GFJ35_34230</name>
</gene>
<organism evidence="1">
    <name type="scientific">Burkholderia cenocepacia</name>
    <dbReference type="NCBI Taxonomy" id="95486"/>
    <lineage>
        <taxon>Bacteria</taxon>
        <taxon>Pseudomonadati</taxon>
        <taxon>Pseudomonadota</taxon>
        <taxon>Betaproteobacteria</taxon>
        <taxon>Burkholderiales</taxon>
        <taxon>Burkholderiaceae</taxon>
        <taxon>Burkholderia</taxon>
        <taxon>Burkholderia cepacia complex</taxon>
    </lineage>
</organism>
<accession>A0A6B2MQG8</accession>
<name>A0A6B2MQG8_9BURK</name>